<dbReference type="GO" id="GO:0015184">
    <property type="term" value="F:L-cystine transmembrane transporter activity"/>
    <property type="evidence" value="ECO:0007669"/>
    <property type="project" value="TreeGrafter"/>
</dbReference>
<gene>
    <name evidence="2" type="ORF">ECPE_LOCUS9017</name>
</gene>
<organism evidence="4">
    <name type="scientific">Echinostoma caproni</name>
    <dbReference type="NCBI Taxonomy" id="27848"/>
    <lineage>
        <taxon>Eukaryota</taxon>
        <taxon>Metazoa</taxon>
        <taxon>Spiralia</taxon>
        <taxon>Lophotrochozoa</taxon>
        <taxon>Platyhelminthes</taxon>
        <taxon>Trematoda</taxon>
        <taxon>Digenea</taxon>
        <taxon>Plagiorchiida</taxon>
        <taxon>Echinostomata</taxon>
        <taxon>Echinostomatoidea</taxon>
        <taxon>Echinostomatidae</taxon>
        <taxon>Echinostoma</taxon>
    </lineage>
</organism>
<proteinExistence type="predicted"/>
<dbReference type="WBParaSite" id="ECPE_0000904501-mRNA-1">
    <property type="protein sequence ID" value="ECPE_0000904501-mRNA-1"/>
    <property type="gene ID" value="ECPE_0000904501"/>
</dbReference>
<accession>A0A183APY2</accession>
<protein>
    <submittedName>
        <fullName evidence="4">PQ-loop repeat family protein / transmembrane family protein</fullName>
    </submittedName>
</protein>
<evidence type="ECO:0000313" key="2">
    <source>
        <dbReference type="EMBL" id="VDP84600.1"/>
    </source>
</evidence>
<dbReference type="OrthoDB" id="75720at2759"/>
<dbReference type="EMBL" id="UZAN01046798">
    <property type="protein sequence ID" value="VDP84600.1"/>
    <property type="molecule type" value="Genomic_DNA"/>
</dbReference>
<reference evidence="2 3" key="2">
    <citation type="submission" date="2018-11" db="EMBL/GenBank/DDBJ databases">
        <authorList>
            <consortium name="Pathogen Informatics"/>
        </authorList>
    </citation>
    <scope>NUCLEOTIDE SEQUENCE [LARGE SCALE GENOMIC DNA]</scope>
    <source>
        <strain evidence="2 3">Egypt</strain>
    </source>
</reference>
<evidence type="ECO:0000256" key="1">
    <source>
        <dbReference type="SAM" id="MobiDB-lite"/>
    </source>
</evidence>
<keyword evidence="3" id="KW-1185">Reference proteome</keyword>
<sequence>MSWRAVKARLKDRLQLVSGVGFCTSEGFRCQMHDLSDYRNVKSSFQKSEEILRCQGHLSPSYTVGWSIGNICLDMTGGLLSILQMFIIAYNFGNVFGSPTKVGLGLFSVVFDVFFMVQHWCLFPNADHLIESVESHHSSTQSIAPMETDDSWNQHTGAYYRRASDEASLVKPKESNKNLSAST</sequence>
<feature type="region of interest" description="Disordered" evidence="1">
    <location>
        <begin position="162"/>
        <end position="183"/>
    </location>
</feature>
<reference evidence="4" key="1">
    <citation type="submission" date="2016-06" db="UniProtKB">
        <authorList>
            <consortium name="WormBaseParasite"/>
        </authorList>
    </citation>
    <scope>IDENTIFICATION</scope>
</reference>
<evidence type="ECO:0000313" key="4">
    <source>
        <dbReference type="WBParaSite" id="ECPE_0000904501-mRNA-1"/>
    </source>
</evidence>
<name>A0A183APY2_9TREM</name>
<dbReference type="Proteomes" id="UP000272942">
    <property type="component" value="Unassembled WGS sequence"/>
</dbReference>
<evidence type="ECO:0000313" key="3">
    <source>
        <dbReference type="Proteomes" id="UP000272942"/>
    </source>
</evidence>
<dbReference type="PANTHER" id="PTHR13131">
    <property type="entry name" value="CYSTINOSIN"/>
    <property type="match status" value="1"/>
</dbReference>
<dbReference type="InterPro" id="IPR005282">
    <property type="entry name" value="LC_transporter"/>
</dbReference>
<dbReference type="GO" id="GO:0005765">
    <property type="term" value="C:lysosomal membrane"/>
    <property type="evidence" value="ECO:0007669"/>
    <property type="project" value="TreeGrafter"/>
</dbReference>
<dbReference type="PANTHER" id="PTHR13131:SF5">
    <property type="entry name" value="CYSTINOSIN"/>
    <property type="match status" value="1"/>
</dbReference>
<dbReference type="AlphaFoldDB" id="A0A183APY2"/>